<dbReference type="InterPro" id="IPR027417">
    <property type="entry name" value="P-loop_NTPase"/>
</dbReference>
<dbReference type="EMBL" id="MCGT01000015">
    <property type="protein sequence ID" value="ORX53567.1"/>
    <property type="molecule type" value="Genomic_DNA"/>
</dbReference>
<dbReference type="STRING" id="101127.A0A1X2GH32"/>
<dbReference type="Proteomes" id="UP000242146">
    <property type="component" value="Unassembled WGS sequence"/>
</dbReference>
<dbReference type="Pfam" id="PF17784">
    <property type="entry name" value="Sulfotransfer_4"/>
    <property type="match status" value="1"/>
</dbReference>
<name>A0A1X2GH32_9FUNG</name>
<dbReference type="AlphaFoldDB" id="A0A1X2GH32"/>
<dbReference type="OrthoDB" id="408152at2759"/>
<comment type="caution">
    <text evidence="1">The sequence shown here is derived from an EMBL/GenBank/DDBJ whole genome shotgun (WGS) entry which is preliminary data.</text>
</comment>
<sequence length="234" mass="26455">MPLEVIGAGLSRTGTYSMHSALEILGLKTMHMATIFADKNTDLGVWKQRLDNPGEPAADWENVYGNFQAAVDVPTNFFYKGKKKKKKRQGAHCQLMERYPNAKVILTTRSPESWAKSLKNTGIKYFSDISGLPEGHNRDVIEMVTKATVAGRLPKDLVDSDAHLIELYINHVEDVKRNVPADRLLVFNIGDGWDELCEFLDKPIPDVPFPNSNNTENFGRMFERLKENKTPFET</sequence>
<evidence type="ECO:0000313" key="2">
    <source>
        <dbReference type="Proteomes" id="UP000242146"/>
    </source>
</evidence>
<proteinExistence type="predicted"/>
<keyword evidence="2" id="KW-1185">Reference proteome</keyword>
<dbReference type="Gene3D" id="3.40.50.300">
    <property type="entry name" value="P-loop containing nucleotide triphosphate hydrolases"/>
    <property type="match status" value="1"/>
</dbReference>
<evidence type="ECO:0008006" key="3">
    <source>
        <dbReference type="Google" id="ProtNLM"/>
    </source>
</evidence>
<accession>A0A1X2GH32</accession>
<organism evidence="1 2">
    <name type="scientific">Hesseltinella vesiculosa</name>
    <dbReference type="NCBI Taxonomy" id="101127"/>
    <lineage>
        <taxon>Eukaryota</taxon>
        <taxon>Fungi</taxon>
        <taxon>Fungi incertae sedis</taxon>
        <taxon>Mucoromycota</taxon>
        <taxon>Mucoromycotina</taxon>
        <taxon>Mucoromycetes</taxon>
        <taxon>Mucorales</taxon>
        <taxon>Cunninghamellaceae</taxon>
        <taxon>Hesseltinella</taxon>
    </lineage>
</organism>
<gene>
    <name evidence="1" type="ORF">DM01DRAFT_1287876</name>
</gene>
<protein>
    <recommendedName>
        <fullName evidence="3">P-loop containing nucleoside triphosphate hydrolase protein</fullName>
    </recommendedName>
</protein>
<reference evidence="1 2" key="1">
    <citation type="submission" date="2016-07" db="EMBL/GenBank/DDBJ databases">
        <title>Pervasive Adenine N6-methylation of Active Genes in Fungi.</title>
        <authorList>
            <consortium name="DOE Joint Genome Institute"/>
            <person name="Mondo S.J."/>
            <person name="Dannebaum R.O."/>
            <person name="Kuo R.C."/>
            <person name="Labutti K."/>
            <person name="Haridas S."/>
            <person name="Kuo A."/>
            <person name="Salamov A."/>
            <person name="Ahrendt S.R."/>
            <person name="Lipzen A."/>
            <person name="Sullivan W."/>
            <person name="Andreopoulos W.B."/>
            <person name="Clum A."/>
            <person name="Lindquist E."/>
            <person name="Daum C."/>
            <person name="Ramamoorthy G.K."/>
            <person name="Gryganskyi A."/>
            <person name="Culley D."/>
            <person name="Magnuson J.K."/>
            <person name="James T.Y."/>
            <person name="O'Malley M.A."/>
            <person name="Stajich J.E."/>
            <person name="Spatafora J.W."/>
            <person name="Visel A."/>
            <person name="Grigoriev I.V."/>
        </authorList>
    </citation>
    <scope>NUCLEOTIDE SEQUENCE [LARGE SCALE GENOMIC DNA]</scope>
    <source>
        <strain evidence="1 2">NRRL 3301</strain>
    </source>
</reference>
<evidence type="ECO:0000313" key="1">
    <source>
        <dbReference type="EMBL" id="ORX53567.1"/>
    </source>
</evidence>
<dbReference type="PANTHER" id="PTHR36978:SF4">
    <property type="entry name" value="P-LOOP CONTAINING NUCLEOSIDE TRIPHOSPHATE HYDROLASE PROTEIN"/>
    <property type="match status" value="1"/>
</dbReference>
<dbReference type="PANTHER" id="PTHR36978">
    <property type="entry name" value="P-LOOP CONTAINING NUCLEOTIDE TRIPHOSPHATE HYDROLASE"/>
    <property type="match status" value="1"/>
</dbReference>
<dbReference type="SUPFAM" id="SSF52540">
    <property type="entry name" value="P-loop containing nucleoside triphosphate hydrolases"/>
    <property type="match status" value="1"/>
</dbReference>
<dbReference type="InterPro" id="IPR040632">
    <property type="entry name" value="Sulfotransfer_4"/>
</dbReference>